<dbReference type="InterPro" id="IPR017871">
    <property type="entry name" value="ABC_transporter-like_CS"/>
</dbReference>
<dbReference type="InterPro" id="IPR027417">
    <property type="entry name" value="P-loop_NTPase"/>
</dbReference>
<feature type="domain" description="ABC transporter" evidence="5">
    <location>
        <begin position="313"/>
        <end position="529"/>
    </location>
</feature>
<proteinExistence type="inferred from homology"/>
<feature type="domain" description="ABC transporter" evidence="5">
    <location>
        <begin position="61"/>
        <end position="292"/>
    </location>
</feature>
<accession>A0A537IGE0</accession>
<dbReference type="GO" id="GO:0043190">
    <property type="term" value="C:ATP-binding cassette (ABC) transporter complex"/>
    <property type="evidence" value="ECO:0007669"/>
    <property type="project" value="TreeGrafter"/>
</dbReference>
<reference evidence="6 7" key="1">
    <citation type="journal article" date="2019" name="Nat. Microbiol.">
        <title>Mediterranean grassland soil C-N compound turnover is dependent on rainfall and depth, and is mediated by genomically divergent microorganisms.</title>
        <authorList>
            <person name="Diamond S."/>
            <person name="Andeer P.F."/>
            <person name="Li Z."/>
            <person name="Crits-Christoph A."/>
            <person name="Burstein D."/>
            <person name="Anantharaman K."/>
            <person name="Lane K.R."/>
            <person name="Thomas B.C."/>
            <person name="Pan C."/>
            <person name="Northen T.R."/>
            <person name="Banfield J.F."/>
        </authorList>
    </citation>
    <scope>NUCLEOTIDE SEQUENCE [LARGE SCALE GENOMIC DNA]</scope>
    <source>
        <strain evidence="6">NP_8</strain>
    </source>
</reference>
<evidence type="ECO:0000313" key="7">
    <source>
        <dbReference type="Proteomes" id="UP000318834"/>
    </source>
</evidence>
<dbReference type="GO" id="GO:0042626">
    <property type="term" value="F:ATPase-coupled transmembrane transporter activity"/>
    <property type="evidence" value="ECO:0007669"/>
    <property type="project" value="TreeGrafter"/>
</dbReference>
<dbReference type="AlphaFoldDB" id="A0A537IGE0"/>
<keyword evidence="2" id="KW-0813">Transport</keyword>
<name>A0A537IGE0_9BACT</name>
<evidence type="ECO:0000313" key="6">
    <source>
        <dbReference type="EMBL" id="TMI70313.1"/>
    </source>
</evidence>
<dbReference type="PROSITE" id="PS00211">
    <property type="entry name" value="ABC_TRANSPORTER_1"/>
    <property type="match status" value="1"/>
</dbReference>
<dbReference type="GO" id="GO:0016887">
    <property type="term" value="F:ATP hydrolysis activity"/>
    <property type="evidence" value="ECO:0007669"/>
    <property type="project" value="InterPro"/>
</dbReference>
<dbReference type="SUPFAM" id="SSF52540">
    <property type="entry name" value="P-loop containing nucleoside triphosphate hydrolases"/>
    <property type="match status" value="2"/>
</dbReference>
<dbReference type="PANTHER" id="PTHR43553:SF24">
    <property type="entry name" value="ENERGY-COUPLING FACTOR TRANSPORTER ATP-BINDING PROTEIN ECFA1"/>
    <property type="match status" value="1"/>
</dbReference>
<dbReference type="SMART" id="SM00382">
    <property type="entry name" value="AAA"/>
    <property type="match status" value="2"/>
</dbReference>
<dbReference type="EMBL" id="VBAP01000153">
    <property type="protein sequence ID" value="TMI70313.1"/>
    <property type="molecule type" value="Genomic_DNA"/>
</dbReference>
<evidence type="ECO:0000256" key="1">
    <source>
        <dbReference type="ARBA" id="ARBA00005417"/>
    </source>
</evidence>
<keyword evidence="4 6" id="KW-0067">ATP-binding</keyword>
<dbReference type="InterPro" id="IPR003593">
    <property type="entry name" value="AAA+_ATPase"/>
</dbReference>
<dbReference type="InterPro" id="IPR015856">
    <property type="entry name" value="ABC_transpr_CbiO/EcfA_su"/>
</dbReference>
<dbReference type="CDD" id="cd03225">
    <property type="entry name" value="ABC_cobalt_CbiO_domain1"/>
    <property type="match status" value="2"/>
</dbReference>
<comment type="caution">
    <text evidence="6">The sequence shown here is derived from an EMBL/GenBank/DDBJ whole genome shotgun (WGS) entry which is preliminary data.</text>
</comment>
<gene>
    <name evidence="6" type="ORF">E6H05_13810</name>
</gene>
<protein>
    <submittedName>
        <fullName evidence="6">ABC transporter ATP-binding protein</fullName>
    </submittedName>
</protein>
<keyword evidence="3" id="KW-0547">Nucleotide-binding</keyword>
<evidence type="ECO:0000256" key="2">
    <source>
        <dbReference type="ARBA" id="ARBA00022448"/>
    </source>
</evidence>
<organism evidence="6 7">
    <name type="scientific">Candidatus Segetimicrobium genomatis</name>
    <dbReference type="NCBI Taxonomy" id="2569760"/>
    <lineage>
        <taxon>Bacteria</taxon>
        <taxon>Bacillati</taxon>
        <taxon>Candidatus Sysuimicrobiota</taxon>
        <taxon>Candidatus Sysuimicrobiia</taxon>
        <taxon>Candidatus Sysuimicrobiales</taxon>
        <taxon>Candidatus Segetimicrobiaceae</taxon>
        <taxon>Candidatus Segetimicrobium</taxon>
    </lineage>
</organism>
<dbReference type="Gene3D" id="3.40.50.300">
    <property type="entry name" value="P-loop containing nucleotide triphosphate hydrolases"/>
    <property type="match status" value="2"/>
</dbReference>
<evidence type="ECO:0000256" key="4">
    <source>
        <dbReference type="ARBA" id="ARBA00022840"/>
    </source>
</evidence>
<dbReference type="InterPro" id="IPR050095">
    <property type="entry name" value="ECF_ABC_transporter_ATP-bd"/>
</dbReference>
<dbReference type="PROSITE" id="PS50893">
    <property type="entry name" value="ABC_TRANSPORTER_2"/>
    <property type="match status" value="2"/>
</dbReference>
<dbReference type="GO" id="GO:0005524">
    <property type="term" value="F:ATP binding"/>
    <property type="evidence" value="ECO:0007669"/>
    <property type="project" value="UniProtKB-KW"/>
</dbReference>
<sequence length="529" mass="56938">MVALTQSLLIRGLRWDSVIANIRNLVPLGVAIIPRIIDNTQKATFASQSHRRSAPKDDGTIAVRDLYVRYGANLPDVLQGIDLAVPSGEFLYLAGKSAAGKTTLLRTLGGVIPRVMGEFRGRVVVSGMATHEVPLAVLTASARYVAPDPFASIHGLTVGQEISFLAPDENAAHEALGVMGLADLWDRETTKLSGGQQVRLVLAGALASEARIFLLDAPMQELDPEGRVAFMEALAILRSRRPCTIVVADPFWQDLASYTNRVIVLEEGRLLAPLVPEDFFAETWLARCHLQSREGAAAPNLIPLSLEGEGQRVRAGEVVATLEGVHVALEGTQILHGVDFAARQGELVAVMGPNGSGKTTAMLTLAGAIKPQKGAVRTRGRVGYVFQHAQLQTVAMTVEEELAFGPRVLRWPEPAAKAFVMEGAAWTGLGRDACPIDLHPADVRMLMIAACNTDLSTLILDEPTIGLDGAGIEKVMQLVKELLLHGKAVVIITHDQAIAGQAHRVVTIRDGLVEHIRERRNSQEVLPAR</sequence>
<evidence type="ECO:0000259" key="5">
    <source>
        <dbReference type="PROSITE" id="PS50893"/>
    </source>
</evidence>
<dbReference type="PANTHER" id="PTHR43553">
    <property type="entry name" value="HEAVY METAL TRANSPORTER"/>
    <property type="match status" value="1"/>
</dbReference>
<dbReference type="Pfam" id="PF00005">
    <property type="entry name" value="ABC_tran"/>
    <property type="match status" value="2"/>
</dbReference>
<evidence type="ECO:0000256" key="3">
    <source>
        <dbReference type="ARBA" id="ARBA00022741"/>
    </source>
</evidence>
<dbReference type="InterPro" id="IPR003439">
    <property type="entry name" value="ABC_transporter-like_ATP-bd"/>
</dbReference>
<comment type="similarity">
    <text evidence="1">Belongs to the ABC transporter superfamily.</text>
</comment>
<dbReference type="Proteomes" id="UP000318834">
    <property type="component" value="Unassembled WGS sequence"/>
</dbReference>